<evidence type="ECO:0000313" key="3">
    <source>
        <dbReference type="Proteomes" id="UP000887574"/>
    </source>
</evidence>
<dbReference type="InterPro" id="IPR043129">
    <property type="entry name" value="ATPase_NBD"/>
</dbReference>
<name>A0A915DAS8_9BILA</name>
<dbReference type="Proteomes" id="UP000887574">
    <property type="component" value="Unplaced"/>
</dbReference>
<evidence type="ECO:0000256" key="2">
    <source>
        <dbReference type="SAM" id="Phobius"/>
    </source>
</evidence>
<dbReference type="PANTHER" id="PTHR11937">
    <property type="entry name" value="ACTIN"/>
    <property type="match status" value="1"/>
</dbReference>
<reference evidence="4" key="1">
    <citation type="submission" date="2022-11" db="UniProtKB">
        <authorList>
            <consortium name="WormBaseParasite"/>
        </authorList>
    </citation>
    <scope>IDENTIFICATION</scope>
</reference>
<keyword evidence="2" id="KW-1133">Transmembrane helix</keyword>
<evidence type="ECO:0000256" key="1">
    <source>
        <dbReference type="RuleBase" id="RU000487"/>
    </source>
</evidence>
<keyword evidence="3" id="KW-1185">Reference proteome</keyword>
<dbReference type="Gene3D" id="3.30.420.40">
    <property type="match status" value="1"/>
</dbReference>
<dbReference type="InterPro" id="IPR004000">
    <property type="entry name" value="Actin"/>
</dbReference>
<sequence>MVDVPRILHLNYRQKWKNFFLKAKLYLIILLFSNGIIAAYYRNTMAKKTVILDNGAHTVKAEYSSATNPRIFPNAVIKAKNDRKRIYVADELEECQDRSSLFFLLPFERGYLVNWDTQLQNSRLVLTDPSDLAKAMNDVSHEVVFETYQFDSFLRTSASSCVAHYSYMSSVLSQSNEYSRNSCCLVVDSSHSFTHIVPFVEGQIVRSGIIRVEVGGKALTNQLKEWISFRYMNVLEETYMINQCKEDVCFVSTDLHKDMEKCQQQK</sequence>
<feature type="transmembrane region" description="Helical" evidence="2">
    <location>
        <begin position="21"/>
        <end position="41"/>
    </location>
</feature>
<dbReference type="WBParaSite" id="jg17951">
    <property type="protein sequence ID" value="jg17951"/>
    <property type="gene ID" value="jg17951"/>
</dbReference>
<keyword evidence="2" id="KW-0812">Transmembrane</keyword>
<protein>
    <submittedName>
        <fullName evidence="4">Uncharacterized protein</fullName>
    </submittedName>
</protein>
<proteinExistence type="inferred from homology"/>
<organism evidence="3 4">
    <name type="scientific">Ditylenchus dipsaci</name>
    <dbReference type="NCBI Taxonomy" id="166011"/>
    <lineage>
        <taxon>Eukaryota</taxon>
        <taxon>Metazoa</taxon>
        <taxon>Ecdysozoa</taxon>
        <taxon>Nematoda</taxon>
        <taxon>Chromadorea</taxon>
        <taxon>Rhabditida</taxon>
        <taxon>Tylenchina</taxon>
        <taxon>Tylenchomorpha</taxon>
        <taxon>Sphaerularioidea</taxon>
        <taxon>Anguinidae</taxon>
        <taxon>Anguininae</taxon>
        <taxon>Ditylenchus</taxon>
    </lineage>
</organism>
<dbReference type="AlphaFoldDB" id="A0A915DAS8"/>
<accession>A0A915DAS8</accession>
<keyword evidence="2" id="KW-0472">Membrane</keyword>
<evidence type="ECO:0000313" key="4">
    <source>
        <dbReference type="WBParaSite" id="jg17951"/>
    </source>
</evidence>
<dbReference type="SMART" id="SM00268">
    <property type="entry name" value="ACTIN"/>
    <property type="match status" value="1"/>
</dbReference>
<comment type="similarity">
    <text evidence="1">Belongs to the actin family.</text>
</comment>
<dbReference type="Pfam" id="PF00022">
    <property type="entry name" value="Actin"/>
    <property type="match status" value="1"/>
</dbReference>
<dbReference type="SUPFAM" id="SSF53067">
    <property type="entry name" value="Actin-like ATPase domain"/>
    <property type="match status" value="2"/>
</dbReference>
<dbReference type="Gene3D" id="3.90.640.10">
    <property type="entry name" value="Actin, Chain A, domain 4"/>
    <property type="match status" value="1"/>
</dbReference>